<proteinExistence type="predicted"/>
<dbReference type="HOGENOM" id="CLU_051530_2_0_1"/>
<evidence type="ECO:0000313" key="2">
    <source>
        <dbReference type="Proteomes" id="UP000053593"/>
    </source>
</evidence>
<dbReference type="Proteomes" id="UP000053593">
    <property type="component" value="Unassembled WGS sequence"/>
</dbReference>
<protein>
    <recommendedName>
        <fullName evidence="3">BTB domain-containing protein</fullName>
    </recommendedName>
</protein>
<dbReference type="OrthoDB" id="3265815at2759"/>
<organism evidence="1 2">
    <name type="scientific">Collybiopsis luxurians FD-317 M1</name>
    <dbReference type="NCBI Taxonomy" id="944289"/>
    <lineage>
        <taxon>Eukaryota</taxon>
        <taxon>Fungi</taxon>
        <taxon>Dikarya</taxon>
        <taxon>Basidiomycota</taxon>
        <taxon>Agaricomycotina</taxon>
        <taxon>Agaricomycetes</taxon>
        <taxon>Agaricomycetidae</taxon>
        <taxon>Agaricales</taxon>
        <taxon>Marasmiineae</taxon>
        <taxon>Omphalotaceae</taxon>
        <taxon>Collybiopsis</taxon>
        <taxon>Collybiopsis luxurians</taxon>
    </lineage>
</organism>
<name>A0A0D0BFM7_9AGAR</name>
<keyword evidence="2" id="KW-1185">Reference proteome</keyword>
<dbReference type="EMBL" id="KN834766">
    <property type="protein sequence ID" value="KIK62700.1"/>
    <property type="molecule type" value="Genomic_DNA"/>
</dbReference>
<evidence type="ECO:0008006" key="3">
    <source>
        <dbReference type="Google" id="ProtNLM"/>
    </source>
</evidence>
<evidence type="ECO:0000313" key="1">
    <source>
        <dbReference type="EMBL" id="KIK62700.1"/>
    </source>
</evidence>
<gene>
    <name evidence="1" type="ORF">GYMLUDRAFT_489037</name>
</gene>
<sequence>MEGWQIVTDNCHKPEHVSISTAFSPHAEWHTLAPDLVFSTSDSVQFYVHSHIVLAASDNRFHSLIPIRSMDQPCSSVIHVPEYSQIFNIILHLIYNIPSRQYSPSMETLSCSIDRLSFYGIQAKKHIVAKTPLYSLLLSYAPLFPIDVYTLAAKHDLLDLAIAVSSHLLSFNVFSLTTEMAEKMGAIYLRKLFFLLIGRNEALKRLLSQPLLPHAPTDNCKFHDQRSLSRAWSLASAYIAWDARPDMSIGFLESSLNPLVSKLTCNLCKESLENRIKNIIIQWSQVKSTI</sequence>
<reference evidence="1 2" key="1">
    <citation type="submission" date="2014-04" db="EMBL/GenBank/DDBJ databases">
        <title>Evolutionary Origins and Diversification of the Mycorrhizal Mutualists.</title>
        <authorList>
            <consortium name="DOE Joint Genome Institute"/>
            <consortium name="Mycorrhizal Genomics Consortium"/>
            <person name="Kohler A."/>
            <person name="Kuo A."/>
            <person name="Nagy L.G."/>
            <person name="Floudas D."/>
            <person name="Copeland A."/>
            <person name="Barry K.W."/>
            <person name="Cichocki N."/>
            <person name="Veneault-Fourrey C."/>
            <person name="LaButti K."/>
            <person name="Lindquist E.A."/>
            <person name="Lipzen A."/>
            <person name="Lundell T."/>
            <person name="Morin E."/>
            <person name="Murat C."/>
            <person name="Riley R."/>
            <person name="Ohm R."/>
            <person name="Sun H."/>
            <person name="Tunlid A."/>
            <person name="Henrissat B."/>
            <person name="Grigoriev I.V."/>
            <person name="Hibbett D.S."/>
            <person name="Martin F."/>
        </authorList>
    </citation>
    <scope>NUCLEOTIDE SEQUENCE [LARGE SCALE GENOMIC DNA]</scope>
    <source>
        <strain evidence="1 2">FD-317 M1</strain>
    </source>
</reference>
<dbReference type="AlphaFoldDB" id="A0A0D0BFM7"/>
<accession>A0A0D0BFM7</accession>